<evidence type="ECO:0000256" key="4">
    <source>
        <dbReference type="ARBA" id="ARBA00008072"/>
    </source>
</evidence>
<dbReference type="EMBL" id="RSCD01000017">
    <property type="protein sequence ID" value="RSH87472.1"/>
    <property type="molecule type" value="Genomic_DNA"/>
</dbReference>
<dbReference type="GO" id="GO:0008270">
    <property type="term" value="F:zinc ion binding"/>
    <property type="evidence" value="ECO:0007669"/>
    <property type="project" value="InterPro"/>
</dbReference>
<dbReference type="InterPro" id="IPR013154">
    <property type="entry name" value="ADH-like_N"/>
</dbReference>
<comment type="subcellular location">
    <subcellularLocation>
        <location evidence="2">Mitochondrion inner membrane</location>
        <topology evidence="2">Multi-pass membrane protein</topology>
    </subcellularLocation>
</comment>
<evidence type="ECO:0008006" key="20">
    <source>
        <dbReference type="Google" id="ProtNLM"/>
    </source>
</evidence>
<dbReference type="InterPro" id="IPR045306">
    <property type="entry name" value="SDH-like"/>
</dbReference>
<dbReference type="OrthoDB" id="2148442at2759"/>
<evidence type="ECO:0000256" key="14">
    <source>
        <dbReference type="ARBA" id="ARBA00023136"/>
    </source>
</evidence>
<dbReference type="Pfam" id="PF08240">
    <property type="entry name" value="ADH_N"/>
    <property type="match status" value="2"/>
</dbReference>
<evidence type="ECO:0000256" key="1">
    <source>
        <dbReference type="ARBA" id="ARBA00001947"/>
    </source>
</evidence>
<dbReference type="InterPro" id="IPR013149">
    <property type="entry name" value="ADH-like_C"/>
</dbReference>
<keyword evidence="7 15" id="KW-0479">Metal-binding</keyword>
<accession>A0A427Y8M1</accession>
<keyword evidence="19" id="KW-1185">Reference proteome</keyword>
<dbReference type="InterPro" id="IPR005336">
    <property type="entry name" value="MPC"/>
</dbReference>
<gene>
    <name evidence="18" type="ORF">EHS25_003382</name>
</gene>
<feature type="domain" description="Alcohol dehydrogenase-like N-terminal" evidence="17">
    <location>
        <begin position="127"/>
        <end position="189"/>
    </location>
</feature>
<evidence type="ECO:0000259" key="16">
    <source>
        <dbReference type="Pfam" id="PF00107"/>
    </source>
</evidence>
<dbReference type="Gene3D" id="3.40.50.720">
    <property type="entry name" value="NAD(P)-binding Rossmann-like Domain"/>
    <property type="match status" value="1"/>
</dbReference>
<evidence type="ECO:0000259" key="17">
    <source>
        <dbReference type="Pfam" id="PF08240"/>
    </source>
</evidence>
<protein>
    <recommendedName>
        <fullName evidence="20">Enoyl reductase (ER) domain-containing protein</fullName>
    </recommendedName>
</protein>
<dbReference type="CDD" id="cd05285">
    <property type="entry name" value="sorbitol_DH"/>
    <property type="match status" value="1"/>
</dbReference>
<keyword evidence="11" id="KW-0560">Oxidoreductase</keyword>
<evidence type="ECO:0000256" key="13">
    <source>
        <dbReference type="ARBA" id="ARBA00023128"/>
    </source>
</evidence>
<dbReference type="STRING" id="1890683.A0A427Y8M1"/>
<keyword evidence="10" id="KW-1133">Transmembrane helix</keyword>
<dbReference type="SUPFAM" id="SSF50129">
    <property type="entry name" value="GroES-like"/>
    <property type="match status" value="1"/>
</dbReference>
<evidence type="ECO:0000313" key="19">
    <source>
        <dbReference type="Proteomes" id="UP000279259"/>
    </source>
</evidence>
<dbReference type="Pfam" id="PF00107">
    <property type="entry name" value="ADH_zinc_N"/>
    <property type="match status" value="1"/>
</dbReference>
<keyword evidence="14" id="KW-0472">Membrane</keyword>
<dbReference type="AlphaFoldDB" id="A0A427Y8M1"/>
<organism evidence="18 19">
    <name type="scientific">Saitozyma podzolica</name>
    <dbReference type="NCBI Taxonomy" id="1890683"/>
    <lineage>
        <taxon>Eukaryota</taxon>
        <taxon>Fungi</taxon>
        <taxon>Dikarya</taxon>
        <taxon>Basidiomycota</taxon>
        <taxon>Agaricomycotina</taxon>
        <taxon>Tremellomycetes</taxon>
        <taxon>Tremellales</taxon>
        <taxon>Trimorphomycetaceae</taxon>
        <taxon>Saitozyma</taxon>
    </lineage>
</organism>
<evidence type="ECO:0000256" key="6">
    <source>
        <dbReference type="ARBA" id="ARBA00022692"/>
    </source>
</evidence>
<keyword evidence="13" id="KW-0496">Mitochondrion</keyword>
<dbReference type="Gene3D" id="3.90.180.10">
    <property type="entry name" value="Medium-chain alcohol dehydrogenases, catalytic domain"/>
    <property type="match status" value="1"/>
</dbReference>
<evidence type="ECO:0000256" key="2">
    <source>
        <dbReference type="ARBA" id="ARBA00004448"/>
    </source>
</evidence>
<sequence length="547" mass="58575">MSSALAQAPEALPNPPTFKPKNNPAFILHGALKTSYEELPVPDVGPDEVLVEIKKTGICGSDVHFYNTGKMGLVSCCGAMCLGHESSGLIVRLGANVAAKAVAADKASDALANGKADKATAQSVVGKRALRIGDKVTLEPGVTCRMCHDCRGGQYQICEHMAFAAYPPFDGTLQRYYKLPADLVYPLPESVDLVYGAMMEPLSVAVHAVANVGGLRTGQNVLIMGAGPVGLLAMGVAKGLGAGRIIGVDINQDRLNFAKSYAATDTYVPVKQEANESRPEYSLRAAADLLLTCGIPARGPGSIDLVIDATGAEVCIQMGLNAVRPGGVHVQTGFGPPDVQVPMFRIITNEITLKGGWRYGNGDYPLAIDLVARGLVNLEPLLTHTFKFEDALEAFEVTKAGKDKDGNFVIKLFIMAAFINWAKSPAARQYFFSTHFWGPVANWGLPIAALADIVGKDEEIISGVMSPTMAAYSMIFMRFAWRVQPRNYLLFACHATNASAQLVQEGRFINYWYLGGREKKHPVGSKVEDAVGKVKEGVEEAKKAVKA</sequence>
<comment type="similarity">
    <text evidence="3">Belongs to the mitochondrial pyruvate carrier (MPC) (TC 2.A.105) family.</text>
</comment>
<evidence type="ECO:0000256" key="9">
    <source>
        <dbReference type="ARBA" id="ARBA00022833"/>
    </source>
</evidence>
<dbReference type="GO" id="GO:0003939">
    <property type="term" value="F:L-iditol 2-dehydrogenase (NAD+) activity"/>
    <property type="evidence" value="ECO:0007669"/>
    <property type="project" value="TreeGrafter"/>
</dbReference>
<dbReference type="PANTHER" id="PTHR43161">
    <property type="entry name" value="SORBITOL DEHYDROGENASE"/>
    <property type="match status" value="1"/>
</dbReference>
<comment type="cofactor">
    <cofactor evidence="1 15">
        <name>Zn(2+)</name>
        <dbReference type="ChEBI" id="CHEBI:29105"/>
    </cofactor>
</comment>
<evidence type="ECO:0000256" key="10">
    <source>
        <dbReference type="ARBA" id="ARBA00022989"/>
    </source>
</evidence>
<comment type="caution">
    <text evidence="18">The sequence shown here is derived from an EMBL/GenBank/DDBJ whole genome shotgun (WGS) entry which is preliminary data.</text>
</comment>
<keyword evidence="5" id="KW-0813">Transport</keyword>
<reference evidence="18 19" key="1">
    <citation type="submission" date="2018-11" db="EMBL/GenBank/DDBJ databases">
        <title>Genome sequence of Saitozyma podzolica DSM 27192.</title>
        <authorList>
            <person name="Aliyu H."/>
            <person name="Gorte O."/>
            <person name="Ochsenreither K."/>
        </authorList>
    </citation>
    <scope>NUCLEOTIDE SEQUENCE [LARGE SCALE GENOMIC DNA]</scope>
    <source>
        <strain evidence="18 19">DSM 27192</strain>
    </source>
</reference>
<evidence type="ECO:0000256" key="11">
    <source>
        <dbReference type="ARBA" id="ARBA00023002"/>
    </source>
</evidence>
<name>A0A427Y8M1_9TREE</name>
<keyword evidence="12" id="KW-0520">NAD</keyword>
<evidence type="ECO:0000256" key="8">
    <source>
        <dbReference type="ARBA" id="ARBA00022792"/>
    </source>
</evidence>
<dbReference type="GO" id="GO:0005743">
    <property type="term" value="C:mitochondrial inner membrane"/>
    <property type="evidence" value="ECO:0007669"/>
    <property type="project" value="UniProtKB-SubCell"/>
</dbReference>
<keyword evidence="9 15" id="KW-0862">Zinc</keyword>
<dbReference type="FunFam" id="3.40.50.720:FF:000068">
    <property type="entry name" value="Sorbitol dehydrogenase"/>
    <property type="match status" value="1"/>
</dbReference>
<dbReference type="InterPro" id="IPR002328">
    <property type="entry name" value="ADH_Zn_CS"/>
</dbReference>
<evidence type="ECO:0000313" key="18">
    <source>
        <dbReference type="EMBL" id="RSH87472.1"/>
    </source>
</evidence>
<dbReference type="PANTHER" id="PTHR43161:SF9">
    <property type="entry name" value="SORBITOL DEHYDROGENASE"/>
    <property type="match status" value="1"/>
</dbReference>
<dbReference type="InterPro" id="IPR036291">
    <property type="entry name" value="NAD(P)-bd_dom_sf"/>
</dbReference>
<evidence type="ECO:0000256" key="12">
    <source>
        <dbReference type="ARBA" id="ARBA00023027"/>
    </source>
</evidence>
<dbReference type="GO" id="GO:0006850">
    <property type="term" value="P:pyruvate import into mitochondria"/>
    <property type="evidence" value="ECO:0007669"/>
    <property type="project" value="InterPro"/>
</dbReference>
<comment type="similarity">
    <text evidence="4 15">Belongs to the zinc-containing alcohol dehydrogenase family.</text>
</comment>
<dbReference type="SUPFAM" id="SSF51735">
    <property type="entry name" value="NAD(P)-binding Rossmann-fold domains"/>
    <property type="match status" value="1"/>
</dbReference>
<keyword evidence="8" id="KW-0999">Mitochondrion inner membrane</keyword>
<dbReference type="PROSITE" id="PS00059">
    <property type="entry name" value="ADH_ZINC"/>
    <property type="match status" value="1"/>
</dbReference>
<evidence type="ECO:0000256" key="15">
    <source>
        <dbReference type="RuleBase" id="RU361277"/>
    </source>
</evidence>
<dbReference type="Proteomes" id="UP000279259">
    <property type="component" value="Unassembled WGS sequence"/>
</dbReference>
<feature type="domain" description="Alcohol dehydrogenase-like C-terminal" evidence="16">
    <location>
        <begin position="228"/>
        <end position="372"/>
    </location>
</feature>
<evidence type="ECO:0000256" key="7">
    <source>
        <dbReference type="ARBA" id="ARBA00022723"/>
    </source>
</evidence>
<dbReference type="GO" id="GO:0006062">
    <property type="term" value="P:sorbitol catabolic process"/>
    <property type="evidence" value="ECO:0007669"/>
    <property type="project" value="TreeGrafter"/>
</dbReference>
<dbReference type="Pfam" id="PF03650">
    <property type="entry name" value="MPC"/>
    <property type="match status" value="1"/>
</dbReference>
<dbReference type="InterPro" id="IPR011032">
    <property type="entry name" value="GroES-like_sf"/>
</dbReference>
<feature type="domain" description="Alcohol dehydrogenase-like N-terminal" evidence="17">
    <location>
        <begin position="45"/>
        <end position="98"/>
    </location>
</feature>
<keyword evidence="6" id="KW-0812">Transmembrane</keyword>
<proteinExistence type="inferred from homology"/>
<evidence type="ECO:0000256" key="3">
    <source>
        <dbReference type="ARBA" id="ARBA00006416"/>
    </source>
</evidence>
<evidence type="ECO:0000256" key="5">
    <source>
        <dbReference type="ARBA" id="ARBA00022448"/>
    </source>
</evidence>